<dbReference type="GO" id="GO:0006592">
    <property type="term" value="P:ornithine biosynthetic process"/>
    <property type="evidence" value="ECO:0007669"/>
    <property type="project" value="EnsemblFungi"/>
</dbReference>
<comment type="pathway">
    <text evidence="10">Amino-acid biosynthesis; L-arginine biosynthesis; L-ornithine and N-acetyl-L-glutamate from L-glutamate and N(2)-acetyl-L-ornithine (cyclic): step 1/1.</text>
</comment>
<dbReference type="HAMAP" id="MF_01106">
    <property type="entry name" value="ArgJ"/>
    <property type="match status" value="1"/>
</dbReference>
<dbReference type="STRING" id="1344418.A0A1D2VRM4"/>
<protein>
    <recommendedName>
        <fullName evidence="10">Arginine biosynthesis bifunctional protein ArgJ, mitochondrial</fullName>
    </recommendedName>
    <domain>
        <recommendedName>
            <fullName evidence="10">Glutamate N-acetyltransferase</fullName>
            <shortName evidence="10">GAT</shortName>
            <ecNumber evidence="10">2.3.1.35</ecNumber>
        </recommendedName>
        <alternativeName>
            <fullName evidence="10">Ornithine acetyltransferase</fullName>
            <shortName evidence="10">OATase</shortName>
        </alternativeName>
        <alternativeName>
            <fullName evidence="10">Ornithine transacetylase</fullName>
        </alternativeName>
    </domain>
    <domain>
        <recommendedName>
            <fullName evidence="10">Amino-acid acetyltransferase</fullName>
            <ecNumber evidence="10">2.3.1.1</ecNumber>
        </recommendedName>
        <alternativeName>
            <fullName evidence="10">N-acetylglutamate synthase</fullName>
            <shortName evidence="10">AGS</shortName>
        </alternativeName>
    </domain>
    <component>
        <recommendedName>
            <fullName evidence="10">Arginine biosynthesis bifunctional protein ArgJ alpha chain</fullName>
        </recommendedName>
    </component>
    <component>
        <recommendedName>
            <fullName evidence="10">Arginine biosynthesis bifunctional protein ArgJ beta chain</fullName>
        </recommendedName>
    </component>
</protein>
<reference evidence="12" key="1">
    <citation type="submission" date="2016-05" db="EMBL/GenBank/DDBJ databases">
        <title>Comparative genomics of biotechnologically important yeasts.</title>
        <authorList>
            <consortium name="DOE Joint Genome Institute"/>
            <person name="Riley R."/>
            <person name="Haridas S."/>
            <person name="Wolfe K.H."/>
            <person name="Lopes M.R."/>
            <person name="Hittinger C.T."/>
            <person name="Goker M."/>
            <person name="Salamov A."/>
            <person name="Wisecaver J."/>
            <person name="Long T.M."/>
            <person name="Aerts A.L."/>
            <person name="Barry K."/>
            <person name="Choi C."/>
            <person name="Clum A."/>
            <person name="Coughlan A.Y."/>
            <person name="Deshpande S."/>
            <person name="Douglass A.P."/>
            <person name="Hanson S.J."/>
            <person name="Klenk H.-P."/>
            <person name="Labutti K."/>
            <person name="Lapidus A."/>
            <person name="Lindquist E."/>
            <person name="Lipzen A."/>
            <person name="Meier-Kolthoff J.P."/>
            <person name="Ohm R.A."/>
            <person name="Otillar R.P."/>
            <person name="Pangilinan J."/>
            <person name="Peng Y."/>
            <person name="Rokas A."/>
            <person name="Rosa C.A."/>
            <person name="Scheuner C."/>
            <person name="Sibirny A.A."/>
            <person name="Slot J.C."/>
            <person name="Stielow J.B."/>
            <person name="Sun H."/>
            <person name="Kurtzman C.P."/>
            <person name="Blackwell M."/>
            <person name="Grigoriev I.V."/>
            <person name="Jeffries T.W."/>
        </authorList>
    </citation>
    <scope>NUCLEOTIDE SEQUENCE [LARGE SCALE GENOMIC DNA]</scope>
    <source>
        <strain evidence="12">DSM 1968</strain>
    </source>
</reference>
<dbReference type="AlphaFoldDB" id="A0A1D2VRM4"/>
<feature type="binding site" evidence="10">
    <location>
        <position position="224"/>
    </location>
    <ligand>
        <name>substrate</name>
    </ligand>
</feature>
<feature type="chain" id="PRO_5023266915" description="Arginine biosynthesis bifunctional protein ArgJ beta chain" evidence="10">
    <location>
        <begin position="235"/>
        <end position="459"/>
    </location>
</feature>
<evidence type="ECO:0000256" key="4">
    <source>
        <dbReference type="ARBA" id="ARBA00022605"/>
    </source>
</evidence>
<evidence type="ECO:0000256" key="1">
    <source>
        <dbReference type="ARBA" id="ARBA00004305"/>
    </source>
</evidence>
<feature type="site" description="Involved in the stabilization of negative charge on the oxyanion by the formation of the oxyanion hole" evidence="10">
    <location>
        <position position="157"/>
    </location>
</feature>
<keyword evidence="4 10" id="KW-0028">Amino-acid biosynthesis</keyword>
<dbReference type="OrthoDB" id="2017946at2759"/>
<dbReference type="InParanoid" id="A0A1D2VRM4"/>
<accession>A0A1D2VRM4</accession>
<dbReference type="GO" id="GO:0004358">
    <property type="term" value="F:L-glutamate N-acetyltransferase activity, acting on acetyl-L-ornithine as donor"/>
    <property type="evidence" value="ECO:0007669"/>
    <property type="project" value="UniProtKB-UniRule"/>
</dbReference>
<feature type="active site" description="Nucleophile" evidence="10">
    <location>
        <position position="235"/>
    </location>
</feature>
<dbReference type="EMBL" id="KV454475">
    <property type="protein sequence ID" value="ODV64263.1"/>
    <property type="molecule type" value="Genomic_DNA"/>
</dbReference>
<comment type="subunit">
    <text evidence="10">Heterodimer of an alpha and a beta chain.</text>
</comment>
<evidence type="ECO:0000256" key="6">
    <source>
        <dbReference type="ARBA" id="ARBA00022813"/>
    </source>
</evidence>
<dbReference type="FunCoup" id="A0A1D2VRM4">
    <property type="interactions" value="303"/>
</dbReference>
<dbReference type="GO" id="GO:0006526">
    <property type="term" value="P:L-arginine biosynthetic process"/>
    <property type="evidence" value="ECO:0007669"/>
    <property type="project" value="UniProtKB-UniRule"/>
</dbReference>
<comment type="catalytic activity">
    <reaction evidence="10">
        <text>N(2)-acetyl-L-ornithine + L-glutamate = N-acetyl-L-glutamate + L-ornithine</text>
        <dbReference type="Rhea" id="RHEA:15349"/>
        <dbReference type="ChEBI" id="CHEBI:29985"/>
        <dbReference type="ChEBI" id="CHEBI:44337"/>
        <dbReference type="ChEBI" id="CHEBI:46911"/>
        <dbReference type="ChEBI" id="CHEBI:57805"/>
        <dbReference type="EC" id="2.3.1.35"/>
    </reaction>
</comment>
<dbReference type="NCBIfam" id="NF003802">
    <property type="entry name" value="PRK05388.1"/>
    <property type="match status" value="1"/>
</dbReference>
<dbReference type="GeneID" id="30966121"/>
<feature type="binding site" evidence="10">
    <location>
        <position position="325"/>
    </location>
    <ligand>
        <name>substrate</name>
    </ligand>
</feature>
<dbReference type="EC" id="2.3.1.1" evidence="10"/>
<comment type="similarity">
    <text evidence="2 10">Belongs to the ArgJ family.</text>
</comment>
<comment type="function">
    <text evidence="10">Catalyzes two activities which are involved in the cyclic version of arginine biosynthesis: the synthesis of acetylglutamate from glutamate and acetyl-CoA, and of ornithine by transacetylation between acetylornithine and glutamate.</text>
</comment>
<evidence type="ECO:0000256" key="9">
    <source>
        <dbReference type="ARBA" id="ARBA00023315"/>
    </source>
</evidence>
<sequence>MFLATVRSAVPKPLARLFQRALSLEASSPVIPEDKRQYVPSSGSYPKGFRVGAISSGVKKHAHLDLSIITSATPCNAAGVFTTNKFKAAPVVLDRQILNDSKGKNIHSIVINSGCANAVTGKQGLEDATEVSSLVDALSVPSHNERPVHNSTLVMSTGVIGQLLPMHKLKAGITAIFNSDVLKDDHQSWLNCARGIMTTDTFPKITSKSFLIDNNTYNIVGLAKGAGMICPNMATMLGCFITDAPLSTSALNSILKYSVDRSFNCISVDGDMSTNDTILLLSNGASLSGKKTDVINEDSPSYSQIRDIITSFAQSLSQLIIRDGEGATKFVTIKVNDAESYDDAKKIASSIANSSLVKTALYGQDANWGRILCAIGYSDIDINPETINLSFIPTDGSSPLKLLSNGEPEIVDEERASQILKLTDLEILVELGTGKGQNATYWTCDLSHEYVTINGDYRS</sequence>
<evidence type="ECO:0000313" key="12">
    <source>
        <dbReference type="Proteomes" id="UP000095038"/>
    </source>
</evidence>
<keyword evidence="7 10" id="KW-0496">Mitochondrion</keyword>
<dbReference type="GO" id="GO:0004042">
    <property type="term" value="F:L-glutamate N-acetyltransferase activity"/>
    <property type="evidence" value="ECO:0007669"/>
    <property type="project" value="UniProtKB-UniRule"/>
</dbReference>
<dbReference type="Gene3D" id="3.60.70.12">
    <property type="entry name" value="L-amino peptidase D-ALA esterase/amidase"/>
    <property type="match status" value="1"/>
</dbReference>
<name>A0A1D2VRM4_9ASCO</name>
<dbReference type="SUPFAM" id="SSF56266">
    <property type="entry name" value="DmpA/ArgJ-like"/>
    <property type="match status" value="1"/>
</dbReference>
<evidence type="ECO:0000256" key="5">
    <source>
        <dbReference type="ARBA" id="ARBA00022679"/>
    </source>
</evidence>
<feature type="binding site" evidence="10">
    <location>
        <position position="459"/>
    </location>
    <ligand>
        <name>substrate</name>
    </ligand>
</feature>
<dbReference type="EC" id="2.3.1.35" evidence="10"/>
<dbReference type="RefSeq" id="XP_020050570.1">
    <property type="nucleotide sequence ID" value="XM_020192485.1"/>
</dbReference>
<comment type="pathway">
    <text evidence="10">Amino-acid biosynthesis; L-arginine biosynthesis; N(2)-acetyl-L-ornithine from L-glutamate: step 1/4.</text>
</comment>
<keyword evidence="5 10" id="KW-0808">Transferase</keyword>
<gene>
    <name evidence="11" type="ORF">ASCRUDRAFT_73922</name>
</gene>
<keyword evidence="3 10" id="KW-0055">Arginine biosynthesis</keyword>
<comment type="subcellular location">
    <subcellularLocation>
        <location evidence="1 10">Mitochondrion matrix</location>
    </subcellularLocation>
</comment>
<evidence type="ECO:0000256" key="10">
    <source>
        <dbReference type="HAMAP-Rule" id="MF_03124"/>
    </source>
</evidence>
<feature type="site" description="Involved in the stabilization of negative charge on the oxyanion by the formation of the oxyanion hole" evidence="10">
    <location>
        <position position="158"/>
    </location>
</feature>
<dbReference type="PANTHER" id="PTHR23100">
    <property type="entry name" value="ARGININE BIOSYNTHESIS BIFUNCTIONAL PROTEIN ARGJ"/>
    <property type="match status" value="1"/>
</dbReference>
<dbReference type="Gene3D" id="3.30.2330.10">
    <property type="entry name" value="arginine biosynthesis bifunctional protein suprefamily"/>
    <property type="match status" value="1"/>
</dbReference>
<feature type="chain" id="PRO_5023266916" description="Arginine biosynthesis bifunctional protein ArgJ alpha chain" evidence="10">
    <location>
        <begin position="1"/>
        <end position="234"/>
    </location>
</feature>
<comment type="catalytic activity">
    <reaction evidence="10">
        <text>L-glutamate + acetyl-CoA = N-acetyl-L-glutamate + CoA + H(+)</text>
        <dbReference type="Rhea" id="RHEA:24292"/>
        <dbReference type="ChEBI" id="CHEBI:15378"/>
        <dbReference type="ChEBI" id="CHEBI:29985"/>
        <dbReference type="ChEBI" id="CHEBI:44337"/>
        <dbReference type="ChEBI" id="CHEBI:57287"/>
        <dbReference type="ChEBI" id="CHEBI:57288"/>
        <dbReference type="EC" id="2.3.1.1"/>
    </reaction>
</comment>
<keyword evidence="9 10" id="KW-0012">Acyltransferase</keyword>
<evidence type="ECO:0000256" key="2">
    <source>
        <dbReference type="ARBA" id="ARBA00006774"/>
    </source>
</evidence>
<dbReference type="Proteomes" id="UP000095038">
    <property type="component" value="Unassembled WGS sequence"/>
</dbReference>
<dbReference type="FunFam" id="3.30.2330.10:FF:000001">
    <property type="entry name" value="Arginine biosynthesis bifunctional protein ArgJ, mitochondrial"/>
    <property type="match status" value="1"/>
</dbReference>
<feature type="binding site" evidence="10">
    <location>
        <position position="198"/>
    </location>
    <ligand>
        <name>substrate</name>
    </ligand>
</feature>
<evidence type="ECO:0000313" key="11">
    <source>
        <dbReference type="EMBL" id="ODV64263.1"/>
    </source>
</evidence>
<keyword evidence="8 10" id="KW-0511">Multifunctional enzyme</keyword>
<dbReference type="GO" id="GO:0005759">
    <property type="term" value="C:mitochondrial matrix"/>
    <property type="evidence" value="ECO:0007669"/>
    <property type="project" value="UniProtKB-SubCell"/>
</dbReference>
<dbReference type="InterPro" id="IPR042195">
    <property type="entry name" value="ArgJ_beta_C"/>
</dbReference>
<dbReference type="InterPro" id="IPR016117">
    <property type="entry name" value="ArgJ-like_dom_sf"/>
</dbReference>
<dbReference type="PANTHER" id="PTHR23100:SF0">
    <property type="entry name" value="ARGININE BIOSYNTHESIS BIFUNCTIONAL PROTEIN ARGJ, MITOCHONDRIAL"/>
    <property type="match status" value="1"/>
</dbReference>
<dbReference type="UniPathway" id="UPA00068">
    <property type="reaction ID" value="UER00106"/>
</dbReference>
<feature type="site" description="Cleavage; by autolysis" evidence="10">
    <location>
        <begin position="234"/>
        <end position="235"/>
    </location>
</feature>
<dbReference type="CDD" id="cd02152">
    <property type="entry name" value="OAT"/>
    <property type="match status" value="1"/>
</dbReference>
<comment type="PTM">
    <text evidence="10">The alpha and beta chains are autoproteolytically processed from a single precursor protein within the mitochondrion.</text>
</comment>
<keyword evidence="6 10" id="KW-0068">Autocatalytic cleavage</keyword>
<feature type="binding site" evidence="10">
    <location>
        <position position="235"/>
    </location>
    <ligand>
        <name>substrate</name>
    </ligand>
</feature>
<dbReference type="FunFam" id="3.10.20.340:FF:000002">
    <property type="entry name" value="Arginine biosynthesis bifunctional protein ArgJ, mitochondrial"/>
    <property type="match status" value="1"/>
</dbReference>
<keyword evidence="12" id="KW-1185">Reference proteome</keyword>
<evidence type="ECO:0000256" key="8">
    <source>
        <dbReference type="ARBA" id="ARBA00023268"/>
    </source>
</evidence>
<evidence type="ECO:0000256" key="3">
    <source>
        <dbReference type="ARBA" id="ARBA00022571"/>
    </source>
</evidence>
<dbReference type="FunFam" id="3.60.70.12:FF:000002">
    <property type="entry name" value="Arginine biosynthesis bifunctional protein ArgJ, mitochondrial"/>
    <property type="match status" value="1"/>
</dbReference>
<organism evidence="11 12">
    <name type="scientific">Ascoidea rubescens DSM 1968</name>
    <dbReference type="NCBI Taxonomy" id="1344418"/>
    <lineage>
        <taxon>Eukaryota</taxon>
        <taxon>Fungi</taxon>
        <taxon>Dikarya</taxon>
        <taxon>Ascomycota</taxon>
        <taxon>Saccharomycotina</taxon>
        <taxon>Saccharomycetes</taxon>
        <taxon>Ascoideaceae</taxon>
        <taxon>Ascoidea</taxon>
    </lineage>
</organism>
<feature type="binding site" evidence="10">
    <location>
        <position position="454"/>
    </location>
    <ligand>
        <name>substrate</name>
    </ligand>
</feature>
<evidence type="ECO:0000256" key="7">
    <source>
        <dbReference type="ARBA" id="ARBA00023128"/>
    </source>
</evidence>
<dbReference type="Gene3D" id="3.10.20.340">
    <property type="entry name" value="ArgJ beta chain, C-terminal domain"/>
    <property type="match status" value="1"/>
</dbReference>
<dbReference type="Pfam" id="PF01960">
    <property type="entry name" value="ArgJ"/>
    <property type="match status" value="1"/>
</dbReference>
<dbReference type="InterPro" id="IPR002813">
    <property type="entry name" value="Arg_biosynth_ArgJ"/>
</dbReference>
<proteinExistence type="inferred from homology"/>
<dbReference type="NCBIfam" id="TIGR00120">
    <property type="entry name" value="ArgJ"/>
    <property type="match status" value="1"/>
</dbReference>